<dbReference type="AlphaFoldDB" id="A0ABD2ZZ34"/>
<feature type="region of interest" description="Disordered" evidence="1">
    <location>
        <begin position="1"/>
        <end position="22"/>
    </location>
</feature>
<protein>
    <submittedName>
        <fullName evidence="2">Uncharacterized protein</fullName>
    </submittedName>
</protein>
<name>A0ABD2ZZ34_9GENT</name>
<accession>A0ABD2ZZ34</accession>
<dbReference type="Proteomes" id="UP001630127">
    <property type="component" value="Unassembled WGS sequence"/>
</dbReference>
<comment type="caution">
    <text evidence="2">The sequence shown here is derived from an EMBL/GenBank/DDBJ whole genome shotgun (WGS) entry which is preliminary data.</text>
</comment>
<evidence type="ECO:0000313" key="3">
    <source>
        <dbReference type="Proteomes" id="UP001630127"/>
    </source>
</evidence>
<dbReference type="EMBL" id="JBJUIK010000006">
    <property type="protein sequence ID" value="KAL3524716.1"/>
    <property type="molecule type" value="Genomic_DNA"/>
</dbReference>
<reference evidence="2 3" key="1">
    <citation type="submission" date="2024-11" db="EMBL/GenBank/DDBJ databases">
        <title>A near-complete genome assembly of Cinchona calisaya.</title>
        <authorList>
            <person name="Lian D.C."/>
            <person name="Zhao X.W."/>
            <person name="Wei L."/>
        </authorList>
    </citation>
    <scope>NUCLEOTIDE SEQUENCE [LARGE SCALE GENOMIC DNA]</scope>
    <source>
        <tissue evidence="2">Nenye</tissue>
    </source>
</reference>
<organism evidence="2 3">
    <name type="scientific">Cinchona calisaya</name>
    <dbReference type="NCBI Taxonomy" id="153742"/>
    <lineage>
        <taxon>Eukaryota</taxon>
        <taxon>Viridiplantae</taxon>
        <taxon>Streptophyta</taxon>
        <taxon>Embryophyta</taxon>
        <taxon>Tracheophyta</taxon>
        <taxon>Spermatophyta</taxon>
        <taxon>Magnoliopsida</taxon>
        <taxon>eudicotyledons</taxon>
        <taxon>Gunneridae</taxon>
        <taxon>Pentapetalae</taxon>
        <taxon>asterids</taxon>
        <taxon>lamiids</taxon>
        <taxon>Gentianales</taxon>
        <taxon>Rubiaceae</taxon>
        <taxon>Cinchonoideae</taxon>
        <taxon>Cinchoneae</taxon>
        <taxon>Cinchona</taxon>
    </lineage>
</organism>
<evidence type="ECO:0000313" key="2">
    <source>
        <dbReference type="EMBL" id="KAL3524716.1"/>
    </source>
</evidence>
<evidence type="ECO:0000256" key="1">
    <source>
        <dbReference type="SAM" id="MobiDB-lite"/>
    </source>
</evidence>
<keyword evidence="3" id="KW-1185">Reference proteome</keyword>
<gene>
    <name evidence="2" type="ORF">ACH5RR_013088</name>
</gene>
<sequence length="118" mass="12296">MNNNDSLDNSVENATGESVQGSQNLATQNLNVDVAVIQKHFIAGSAVAREIVFNTAVAPGRAVSATAAQVDSIGPSISMAAISYPSMVLVSILVVPLNGNSIMTPRAIIYLLVQIMVK</sequence>
<proteinExistence type="predicted"/>